<organism evidence="2 3">
    <name type="scientific">Sinomonas atrocyanea</name>
    <dbReference type="NCBI Taxonomy" id="37927"/>
    <lineage>
        <taxon>Bacteria</taxon>
        <taxon>Bacillati</taxon>
        <taxon>Actinomycetota</taxon>
        <taxon>Actinomycetes</taxon>
        <taxon>Micrococcales</taxon>
        <taxon>Micrococcaceae</taxon>
        <taxon>Sinomonas</taxon>
    </lineage>
</organism>
<keyword evidence="1" id="KW-0812">Transmembrane</keyword>
<accession>A0A126ZX09</accession>
<evidence type="ECO:0000256" key="1">
    <source>
        <dbReference type="SAM" id="Phobius"/>
    </source>
</evidence>
<dbReference type="Proteomes" id="UP000070134">
    <property type="component" value="Chromosome"/>
</dbReference>
<proteinExistence type="predicted"/>
<reference evidence="2 3" key="1">
    <citation type="submission" date="2016-02" db="EMBL/GenBank/DDBJ databases">
        <title>Complete genome of Sinomonas atrocyanea KCTC 3377.</title>
        <authorList>
            <person name="Kim K.M."/>
        </authorList>
    </citation>
    <scope>NUCLEOTIDE SEQUENCE [LARGE SCALE GENOMIC DNA]</scope>
    <source>
        <strain evidence="2 3">KCTC 3377</strain>
    </source>
</reference>
<keyword evidence="1" id="KW-1133">Transmembrane helix</keyword>
<dbReference type="AlphaFoldDB" id="A0A126ZX09"/>
<gene>
    <name evidence="2" type="ORF">SA2016_1045</name>
</gene>
<evidence type="ECO:0000313" key="3">
    <source>
        <dbReference type="Proteomes" id="UP000070134"/>
    </source>
</evidence>
<dbReference type="RefSeq" id="WP_141305702.1">
    <property type="nucleotide sequence ID" value="NZ_BJMO01000071.1"/>
</dbReference>
<protein>
    <submittedName>
        <fullName evidence="2">Uncharacterized protein</fullName>
    </submittedName>
</protein>
<dbReference type="KEGG" id="satk:SA2016_1045"/>
<evidence type="ECO:0000313" key="2">
    <source>
        <dbReference type="EMBL" id="AMM31729.1"/>
    </source>
</evidence>
<keyword evidence="1" id="KW-0472">Membrane</keyword>
<feature type="transmembrane region" description="Helical" evidence="1">
    <location>
        <begin position="75"/>
        <end position="99"/>
    </location>
</feature>
<sequence>MDSSVSGAYSERRGSSESARLRAALGREAARRSVRHAEGPFTADAPLLAGTPDLAAVRQRAWLIPKGPFVAVGRLALALAGITGLVLLGLLLAAAVAMVQLHFQGS</sequence>
<name>A0A126ZX09_9MICC</name>
<dbReference type="EMBL" id="CP014518">
    <property type="protein sequence ID" value="AMM31729.1"/>
    <property type="molecule type" value="Genomic_DNA"/>
</dbReference>
<keyword evidence="3" id="KW-1185">Reference proteome</keyword>